<keyword evidence="2 3" id="KW-0802">TPR repeat</keyword>
<dbReference type="PROSITE" id="PS50005">
    <property type="entry name" value="TPR"/>
    <property type="match status" value="2"/>
</dbReference>
<feature type="transmembrane region" description="Helical" evidence="4">
    <location>
        <begin position="148"/>
        <end position="165"/>
    </location>
</feature>
<feature type="transmembrane region" description="Helical" evidence="4">
    <location>
        <begin position="327"/>
        <end position="347"/>
    </location>
</feature>
<feature type="transmembrane region" description="Helical" evidence="4">
    <location>
        <begin position="354"/>
        <end position="370"/>
    </location>
</feature>
<accession>A0A955LBD4</accession>
<feature type="transmembrane region" description="Helical" evidence="4">
    <location>
        <begin position="220"/>
        <end position="242"/>
    </location>
</feature>
<dbReference type="SUPFAM" id="SSF48452">
    <property type="entry name" value="TPR-like"/>
    <property type="match status" value="1"/>
</dbReference>
<reference evidence="5" key="1">
    <citation type="submission" date="2020-04" db="EMBL/GenBank/DDBJ databases">
        <authorList>
            <person name="Zhang T."/>
        </authorList>
    </citation>
    <scope>NUCLEOTIDE SEQUENCE</scope>
    <source>
        <strain evidence="5">HKST-UBA09</strain>
    </source>
</reference>
<dbReference type="InterPro" id="IPR019734">
    <property type="entry name" value="TPR_rpt"/>
</dbReference>
<dbReference type="Gene3D" id="1.25.40.10">
    <property type="entry name" value="Tetratricopeptide repeat domain"/>
    <property type="match status" value="1"/>
</dbReference>
<evidence type="ECO:0000256" key="4">
    <source>
        <dbReference type="SAM" id="Phobius"/>
    </source>
</evidence>
<feature type="transmembrane region" description="Helical" evidence="4">
    <location>
        <begin position="123"/>
        <end position="142"/>
    </location>
</feature>
<protein>
    <submittedName>
        <fullName evidence="5">Tetratricopeptide repeat protein</fullName>
    </submittedName>
</protein>
<feature type="transmembrane region" description="Helical" evidence="4">
    <location>
        <begin position="12"/>
        <end position="34"/>
    </location>
</feature>
<dbReference type="Pfam" id="PF13181">
    <property type="entry name" value="TPR_8"/>
    <property type="match status" value="1"/>
</dbReference>
<dbReference type="InterPro" id="IPR011990">
    <property type="entry name" value="TPR-like_helical_dom_sf"/>
</dbReference>
<gene>
    <name evidence="5" type="ORF">KC669_03365</name>
</gene>
<dbReference type="EMBL" id="JAGQLF010000040">
    <property type="protein sequence ID" value="MCA9387048.1"/>
    <property type="molecule type" value="Genomic_DNA"/>
</dbReference>
<keyword evidence="1" id="KW-0677">Repeat</keyword>
<dbReference type="Pfam" id="PF00515">
    <property type="entry name" value="TPR_1"/>
    <property type="match status" value="1"/>
</dbReference>
<feature type="transmembrane region" description="Helical" evidence="4">
    <location>
        <begin position="91"/>
        <end position="111"/>
    </location>
</feature>
<comment type="caution">
    <text evidence="5">The sequence shown here is derived from an EMBL/GenBank/DDBJ whole genome shotgun (WGS) entry which is preliminary data.</text>
</comment>
<name>A0A955LBD4_9BACT</name>
<evidence type="ECO:0000313" key="5">
    <source>
        <dbReference type="EMBL" id="MCA9387048.1"/>
    </source>
</evidence>
<dbReference type="Proteomes" id="UP000714915">
    <property type="component" value="Unassembled WGS sequence"/>
</dbReference>
<sequence>MDFIKRHKTILLSTTLFLLIFFIYLAVINGKFFFDDDTFVRFNSSITSGDRFYEYFTSQILEGADLSSNFYRPLQTISYRALYLAWGLNSLPFHILQISLHAINTILIFLLLKKLGFKENHSFIASILFGIHPVLTQAVSYISGLADPIYLMFTLIAAHLLLRILHKKQHRLIFAILTVLSIILALLSRETAVISFAFLALIFIYDRNSRKDEGYFENKYAIAILGVTTIISILYVISRFSILKFTDNVGLNIDENVYTKNLSVRLITFVSILWDYFVLIVFPKDLNYEKPYTAYTFINTARFIFGFIWIASSIIISYFSFKKKGVLWLGITTFWVFLIPVTGIIPLNSMYLEHWLYGSFIGLAIILAWFLDQMDENFDKLINRIILAIVILVFILLGLRTISRNKEWANEIAFWQNELNYETDSARVYNNLGMAYIDNLDYDSAIENYKKAIEISDTYPHTRFNLGNTYADRQMFDEAFDEYIKSLQIDPNFIFTHAALYKLSVSLGEDQNAQIFSDFVNRIRNGETLTFDEIVSTRQN</sequence>
<keyword evidence="4" id="KW-1133">Transmembrane helix</keyword>
<feature type="transmembrane region" description="Helical" evidence="4">
    <location>
        <begin position="382"/>
        <end position="399"/>
    </location>
</feature>
<dbReference type="InterPro" id="IPR052346">
    <property type="entry name" value="O-mannosyl-transferase_TMTC"/>
</dbReference>
<evidence type="ECO:0000256" key="2">
    <source>
        <dbReference type="ARBA" id="ARBA00022803"/>
    </source>
</evidence>
<reference evidence="5" key="2">
    <citation type="journal article" date="2021" name="Microbiome">
        <title>Successional dynamics and alternative stable states in a saline activated sludge microbial community over 9 years.</title>
        <authorList>
            <person name="Wang Y."/>
            <person name="Ye J."/>
            <person name="Ju F."/>
            <person name="Liu L."/>
            <person name="Boyd J.A."/>
            <person name="Deng Y."/>
            <person name="Parks D.H."/>
            <person name="Jiang X."/>
            <person name="Yin X."/>
            <person name="Woodcroft B.J."/>
            <person name="Tyson G.W."/>
            <person name="Hugenholtz P."/>
            <person name="Polz M.F."/>
            <person name="Zhang T."/>
        </authorList>
    </citation>
    <scope>NUCLEOTIDE SEQUENCE</scope>
    <source>
        <strain evidence="5">HKST-UBA09</strain>
    </source>
</reference>
<keyword evidence="4" id="KW-0812">Transmembrane</keyword>
<feature type="transmembrane region" description="Helical" evidence="4">
    <location>
        <begin position="262"/>
        <end position="282"/>
    </location>
</feature>
<feature type="repeat" description="TPR" evidence="3">
    <location>
        <begin position="460"/>
        <end position="493"/>
    </location>
</feature>
<dbReference type="AlphaFoldDB" id="A0A955LBD4"/>
<evidence type="ECO:0000313" key="6">
    <source>
        <dbReference type="Proteomes" id="UP000714915"/>
    </source>
</evidence>
<proteinExistence type="predicted"/>
<dbReference type="PANTHER" id="PTHR44227:SF3">
    <property type="entry name" value="PROTEIN O-MANNOSYL-TRANSFERASE TMTC4"/>
    <property type="match status" value="1"/>
</dbReference>
<dbReference type="PANTHER" id="PTHR44227">
    <property type="match status" value="1"/>
</dbReference>
<dbReference type="PROSITE" id="PS50293">
    <property type="entry name" value="TPR_REGION"/>
    <property type="match status" value="1"/>
</dbReference>
<organism evidence="5 6">
    <name type="scientific">Candidatus Dojkabacteria bacterium</name>
    <dbReference type="NCBI Taxonomy" id="2099670"/>
    <lineage>
        <taxon>Bacteria</taxon>
        <taxon>Candidatus Dojkabacteria</taxon>
    </lineage>
</organism>
<keyword evidence="4" id="KW-0472">Membrane</keyword>
<feature type="transmembrane region" description="Helical" evidence="4">
    <location>
        <begin position="193"/>
        <end position="208"/>
    </location>
</feature>
<feature type="repeat" description="TPR" evidence="3">
    <location>
        <begin position="426"/>
        <end position="459"/>
    </location>
</feature>
<dbReference type="SMART" id="SM00028">
    <property type="entry name" value="TPR"/>
    <property type="match status" value="2"/>
</dbReference>
<feature type="transmembrane region" description="Helical" evidence="4">
    <location>
        <begin position="303"/>
        <end position="321"/>
    </location>
</feature>
<evidence type="ECO:0000256" key="1">
    <source>
        <dbReference type="ARBA" id="ARBA00022737"/>
    </source>
</evidence>
<evidence type="ECO:0000256" key="3">
    <source>
        <dbReference type="PROSITE-ProRule" id="PRU00339"/>
    </source>
</evidence>